<evidence type="ECO:0008006" key="12">
    <source>
        <dbReference type="Google" id="ProtNLM"/>
    </source>
</evidence>
<feature type="region of interest" description="Disordered" evidence="9">
    <location>
        <begin position="100"/>
        <end position="143"/>
    </location>
</feature>
<feature type="compositionally biased region" description="Basic and acidic residues" evidence="9">
    <location>
        <begin position="539"/>
        <end position="558"/>
    </location>
</feature>
<dbReference type="InterPro" id="IPR013734">
    <property type="entry name" value="TF_Nrm1/Whi5"/>
</dbReference>
<evidence type="ECO:0000256" key="4">
    <source>
        <dbReference type="ARBA" id="ARBA00022490"/>
    </source>
</evidence>
<feature type="region of interest" description="Disordered" evidence="9">
    <location>
        <begin position="404"/>
        <end position="580"/>
    </location>
</feature>
<evidence type="ECO:0000256" key="6">
    <source>
        <dbReference type="ARBA" id="ARBA00023015"/>
    </source>
</evidence>
<feature type="region of interest" description="Disordered" evidence="9">
    <location>
        <begin position="1"/>
        <end position="73"/>
    </location>
</feature>
<comment type="subcellular location">
    <subcellularLocation>
        <location evidence="2">Cytoplasm</location>
    </subcellularLocation>
    <subcellularLocation>
        <location evidence="1">Nucleus</location>
    </subcellularLocation>
</comment>
<gene>
    <name evidence="10" type="ORF">SODALDRAFT_57754</name>
</gene>
<keyword evidence="7" id="KW-0804">Transcription</keyword>
<evidence type="ECO:0000256" key="8">
    <source>
        <dbReference type="ARBA" id="ARBA00023242"/>
    </source>
</evidence>
<dbReference type="GO" id="GO:0005737">
    <property type="term" value="C:cytoplasm"/>
    <property type="evidence" value="ECO:0007669"/>
    <property type="project" value="UniProtKB-SubCell"/>
</dbReference>
<reference evidence="10 11" key="1">
    <citation type="journal article" date="2018" name="Mol. Ecol.">
        <title>The obligate alkalophilic soda-lake fungus Sodiomyces alkalinus has shifted to a protein diet.</title>
        <authorList>
            <person name="Grum-Grzhimaylo A.A."/>
            <person name="Falkoski D.L."/>
            <person name="van den Heuvel J."/>
            <person name="Valero-Jimenez C.A."/>
            <person name="Min B."/>
            <person name="Choi I.G."/>
            <person name="Lipzen A."/>
            <person name="Daum C.G."/>
            <person name="Aanen D.K."/>
            <person name="Tsang A."/>
            <person name="Henrissat B."/>
            <person name="Bilanenko E.N."/>
            <person name="de Vries R.P."/>
            <person name="van Kan J.A.L."/>
            <person name="Grigoriev I.V."/>
            <person name="Debets A.J.M."/>
        </authorList>
    </citation>
    <scope>NUCLEOTIDE SEQUENCE [LARGE SCALE GENOMIC DNA]</scope>
    <source>
        <strain evidence="10 11">F11</strain>
    </source>
</reference>
<feature type="compositionally biased region" description="Polar residues" evidence="9">
    <location>
        <begin position="406"/>
        <end position="417"/>
    </location>
</feature>
<dbReference type="PANTHER" id="PTHR28246:SF1">
    <property type="entry name" value="G1-SPECIFIC TRANSCRIPTIONAL REPRESSOR WHI5-RELATED"/>
    <property type="match status" value="1"/>
</dbReference>
<keyword evidence="8" id="KW-0539">Nucleus</keyword>
<dbReference type="Proteomes" id="UP000272025">
    <property type="component" value="Unassembled WGS sequence"/>
</dbReference>
<dbReference type="PANTHER" id="PTHR28246">
    <property type="entry name" value="G1-SPECIFIC TRANSCRIPTIONAL REPRESSOR WHI5-RELATED"/>
    <property type="match status" value="1"/>
</dbReference>
<accession>A0A3N2PNT7</accession>
<keyword evidence="5" id="KW-0678">Repressor</keyword>
<evidence type="ECO:0000256" key="9">
    <source>
        <dbReference type="SAM" id="MobiDB-lite"/>
    </source>
</evidence>
<protein>
    <recommendedName>
        <fullName evidence="12">Cyclin-dependent kinase</fullName>
    </recommendedName>
</protein>
<organism evidence="10 11">
    <name type="scientific">Sodiomyces alkalinus (strain CBS 110278 / VKM F-3762 / F11)</name>
    <name type="common">Alkaliphilic filamentous fungus</name>
    <dbReference type="NCBI Taxonomy" id="1314773"/>
    <lineage>
        <taxon>Eukaryota</taxon>
        <taxon>Fungi</taxon>
        <taxon>Dikarya</taxon>
        <taxon>Ascomycota</taxon>
        <taxon>Pezizomycotina</taxon>
        <taxon>Sordariomycetes</taxon>
        <taxon>Hypocreomycetidae</taxon>
        <taxon>Glomerellales</taxon>
        <taxon>Plectosphaerellaceae</taxon>
        <taxon>Sodiomyces</taxon>
    </lineage>
</organism>
<feature type="compositionally biased region" description="Low complexity" evidence="9">
    <location>
        <begin position="35"/>
        <end position="46"/>
    </location>
</feature>
<feature type="region of interest" description="Disordered" evidence="9">
    <location>
        <begin position="246"/>
        <end position="294"/>
    </location>
</feature>
<dbReference type="GO" id="GO:0000082">
    <property type="term" value="P:G1/S transition of mitotic cell cycle"/>
    <property type="evidence" value="ECO:0007669"/>
    <property type="project" value="InterPro"/>
</dbReference>
<keyword evidence="6" id="KW-0805">Transcription regulation</keyword>
<feature type="compositionally biased region" description="Low complexity" evidence="9">
    <location>
        <begin position="246"/>
        <end position="260"/>
    </location>
</feature>
<sequence>MSPASISPLLDHRGGTRLGKHIQLPPSGDHPAQMASDVSSDATATSHIHLAREQPSASVSVPDSTPTNSQTSFLSDNARHTLEHLSEAAFQRASGPVHQWTLSSQGTSQDSNVTINSDKVFSPSASQRDTVVDPNNGHMSSQESQLFQLSQLAAAQDKMPYADPDPSDGTIPSRKRMLNGAVKERTTTSPPGRGGHSRNASTVSVASTTTSTIGDLSNDLKTRLSYAMVKLNHGWQSHSIDEVESLASHAASPTSSHSTLNGRQGSCSSASPRFVPAVRNGNGHPSAIPTGSNLSPVAYDTFWRDGNKACSGGHDSASPPTPAHLSPGLASPAPIQPSRPTAAHHPRRNSNPRYTPTLLSMSHSASSHAPNQQHPGPASVSDPILFSPHQNVREQDAIETLLFMSSPGNSTNTKHTFATSPPMSASASASASAPSSQHAPTGRHALPTSQPRKSLPDRRPQPSQKKVGFEKSPGGRTAASDMDVDGDSQSGTPRSIVRRRVNGSHSGMSPYTPGLGLGHRMQLSLPAALGSSQLRPRPRLSDEDIERMLDRVAQRAENDSSDDEEIQIPKRRARAGTVGS</sequence>
<feature type="compositionally biased region" description="Polar residues" evidence="9">
    <location>
        <begin position="55"/>
        <end position="73"/>
    </location>
</feature>
<evidence type="ECO:0000313" key="11">
    <source>
        <dbReference type="Proteomes" id="UP000272025"/>
    </source>
</evidence>
<proteinExistence type="inferred from homology"/>
<evidence type="ECO:0000256" key="1">
    <source>
        <dbReference type="ARBA" id="ARBA00004123"/>
    </source>
</evidence>
<keyword evidence="11" id="KW-1185">Reference proteome</keyword>
<dbReference type="EMBL" id="ML119060">
    <property type="protein sequence ID" value="ROT36094.1"/>
    <property type="molecule type" value="Genomic_DNA"/>
</dbReference>
<evidence type="ECO:0000256" key="5">
    <source>
        <dbReference type="ARBA" id="ARBA00022491"/>
    </source>
</evidence>
<name>A0A3N2PNT7_SODAK</name>
<dbReference type="Pfam" id="PF08528">
    <property type="entry name" value="Whi5"/>
    <property type="match status" value="1"/>
</dbReference>
<dbReference type="STRING" id="1314773.A0A3N2PNT7"/>
<feature type="region of interest" description="Disordered" evidence="9">
    <location>
        <begin position="310"/>
        <end position="385"/>
    </location>
</feature>
<evidence type="ECO:0000256" key="7">
    <source>
        <dbReference type="ARBA" id="ARBA00023163"/>
    </source>
</evidence>
<feature type="region of interest" description="Disordered" evidence="9">
    <location>
        <begin position="184"/>
        <end position="206"/>
    </location>
</feature>
<dbReference type="GeneID" id="39583975"/>
<feature type="compositionally biased region" description="Low complexity" evidence="9">
    <location>
        <begin position="358"/>
        <end position="369"/>
    </location>
</feature>
<dbReference type="GO" id="GO:0003712">
    <property type="term" value="F:transcription coregulator activity"/>
    <property type="evidence" value="ECO:0007669"/>
    <property type="project" value="TreeGrafter"/>
</dbReference>
<evidence type="ECO:0000256" key="3">
    <source>
        <dbReference type="ARBA" id="ARBA00006922"/>
    </source>
</evidence>
<feature type="compositionally biased region" description="Polar residues" evidence="9">
    <location>
        <begin position="100"/>
        <end position="129"/>
    </location>
</feature>
<keyword evidence="4" id="KW-0963">Cytoplasm</keyword>
<dbReference type="AlphaFoldDB" id="A0A3N2PNT7"/>
<dbReference type="InterPro" id="IPR039198">
    <property type="entry name" value="Srl3/Whi5"/>
</dbReference>
<dbReference type="GO" id="GO:0033309">
    <property type="term" value="C:SBF transcription complex"/>
    <property type="evidence" value="ECO:0007669"/>
    <property type="project" value="TreeGrafter"/>
</dbReference>
<feature type="compositionally biased region" description="Low complexity" evidence="9">
    <location>
        <begin position="418"/>
        <end position="440"/>
    </location>
</feature>
<dbReference type="RefSeq" id="XP_028463900.1">
    <property type="nucleotide sequence ID" value="XM_028615498.1"/>
</dbReference>
<comment type="similarity">
    <text evidence="3">Belongs to the WHI5/NRM1 family.</text>
</comment>
<feature type="compositionally biased region" description="Polar residues" evidence="9">
    <location>
        <begin position="261"/>
        <end position="271"/>
    </location>
</feature>
<evidence type="ECO:0000313" key="10">
    <source>
        <dbReference type="EMBL" id="ROT36094.1"/>
    </source>
</evidence>
<dbReference type="OrthoDB" id="2359117at2759"/>
<evidence type="ECO:0000256" key="2">
    <source>
        <dbReference type="ARBA" id="ARBA00004496"/>
    </source>
</evidence>